<dbReference type="EMBL" id="HBUE01029099">
    <property type="protein sequence ID" value="CAG6455679.1"/>
    <property type="molecule type" value="Transcribed_RNA"/>
</dbReference>
<proteinExistence type="predicted"/>
<dbReference type="AlphaFoldDB" id="A0A8D8AEK2"/>
<reference evidence="1" key="1">
    <citation type="submission" date="2021-05" db="EMBL/GenBank/DDBJ databases">
        <authorList>
            <person name="Alioto T."/>
            <person name="Alioto T."/>
            <person name="Gomez Garrido J."/>
        </authorList>
    </citation>
    <scope>NUCLEOTIDE SEQUENCE</scope>
</reference>
<protein>
    <submittedName>
        <fullName evidence="1">(northern house mosquito) hypothetical protein</fullName>
    </submittedName>
</protein>
<sequence length="117" mass="13069">MLVQKSCSSIRIPKQVSTISDRKSSPAKELNADLPLSSRLVPKHNLQVIFPSKPIVIRRSTLTVLGSNFRTSSASSFFNQSSTIRSKTSPAEHPFFSASSSTLFSRSFSSRKREFRF</sequence>
<evidence type="ECO:0000313" key="1">
    <source>
        <dbReference type="EMBL" id="CAG6455679.1"/>
    </source>
</evidence>
<organism evidence="1">
    <name type="scientific">Culex pipiens</name>
    <name type="common">House mosquito</name>
    <dbReference type="NCBI Taxonomy" id="7175"/>
    <lineage>
        <taxon>Eukaryota</taxon>
        <taxon>Metazoa</taxon>
        <taxon>Ecdysozoa</taxon>
        <taxon>Arthropoda</taxon>
        <taxon>Hexapoda</taxon>
        <taxon>Insecta</taxon>
        <taxon>Pterygota</taxon>
        <taxon>Neoptera</taxon>
        <taxon>Endopterygota</taxon>
        <taxon>Diptera</taxon>
        <taxon>Nematocera</taxon>
        <taxon>Culicoidea</taxon>
        <taxon>Culicidae</taxon>
        <taxon>Culicinae</taxon>
        <taxon>Culicini</taxon>
        <taxon>Culex</taxon>
        <taxon>Culex</taxon>
    </lineage>
</organism>
<accession>A0A8D8AEK2</accession>
<name>A0A8D8AEK2_CULPI</name>